<evidence type="ECO:0000256" key="6">
    <source>
        <dbReference type="ARBA" id="ARBA00022694"/>
    </source>
</evidence>
<evidence type="ECO:0000256" key="13">
    <source>
        <dbReference type="PIRSR" id="PIRSR006621-1"/>
    </source>
</evidence>
<keyword evidence="6 12" id="KW-0819">tRNA processing</keyword>
<keyword evidence="9 12" id="KW-0560">Oxidoreductase</keyword>
<feature type="binding site" evidence="14">
    <location>
        <position position="72"/>
    </location>
    <ligand>
        <name>FMN</name>
        <dbReference type="ChEBI" id="CHEBI:58210"/>
    </ligand>
</feature>
<evidence type="ECO:0000256" key="10">
    <source>
        <dbReference type="ARBA" id="ARBA00048205"/>
    </source>
</evidence>
<reference evidence="16" key="1">
    <citation type="journal article" date="2014" name="Int. J. Syst. Evol. Microbiol.">
        <title>Complete genome sequence of Corynebacterium casei LMG S-19264T (=DSM 44701T), isolated from a smear-ripened cheese.</title>
        <authorList>
            <consortium name="US DOE Joint Genome Institute (JGI-PGF)"/>
            <person name="Walter F."/>
            <person name="Albersmeier A."/>
            <person name="Kalinowski J."/>
            <person name="Ruckert C."/>
        </authorList>
    </citation>
    <scope>NUCLEOTIDE SEQUENCE</scope>
    <source>
        <strain evidence="16">CGMCC 1.12181</strain>
    </source>
</reference>
<dbReference type="Gene3D" id="1.10.1200.80">
    <property type="entry name" value="Putative flavin oxidoreducatase, domain 2"/>
    <property type="match status" value="1"/>
</dbReference>
<evidence type="ECO:0000256" key="3">
    <source>
        <dbReference type="ARBA" id="ARBA00022555"/>
    </source>
</evidence>
<comment type="similarity">
    <text evidence="12">Belongs to the dus family.</text>
</comment>
<dbReference type="InterPro" id="IPR001269">
    <property type="entry name" value="DUS_fam"/>
</dbReference>
<dbReference type="Gene3D" id="3.20.20.70">
    <property type="entry name" value="Aldolase class I"/>
    <property type="match status" value="1"/>
</dbReference>
<dbReference type="EC" id="1.3.1.-" evidence="12"/>
<dbReference type="InterPro" id="IPR004652">
    <property type="entry name" value="DusB-like"/>
</dbReference>
<comment type="function">
    <text evidence="2 12">Catalyzes the synthesis of 5,6-dihydrouridine (D), a modified base found in the D-loop of most tRNAs, via the reduction of the C5-C6 double bond in target uridines.</text>
</comment>
<dbReference type="GO" id="GO:0050660">
    <property type="term" value="F:flavin adenine dinucleotide binding"/>
    <property type="evidence" value="ECO:0007669"/>
    <property type="project" value="InterPro"/>
</dbReference>
<reference evidence="16" key="2">
    <citation type="submission" date="2020-09" db="EMBL/GenBank/DDBJ databases">
        <authorList>
            <person name="Sun Q."/>
            <person name="Zhou Y."/>
        </authorList>
    </citation>
    <scope>NUCLEOTIDE SEQUENCE</scope>
    <source>
        <strain evidence="16">CGMCC 1.12181</strain>
    </source>
</reference>
<dbReference type="PIRSF" id="PIRSF006621">
    <property type="entry name" value="Dus"/>
    <property type="match status" value="1"/>
</dbReference>
<evidence type="ECO:0000256" key="12">
    <source>
        <dbReference type="PIRNR" id="PIRNR006621"/>
    </source>
</evidence>
<dbReference type="AlphaFoldDB" id="A0A917CMD8"/>
<feature type="binding site" evidence="14">
    <location>
        <position position="141"/>
    </location>
    <ligand>
        <name>FMN</name>
        <dbReference type="ChEBI" id="CHEBI:58210"/>
    </ligand>
</feature>
<feature type="binding site" evidence="14">
    <location>
        <begin position="226"/>
        <end position="227"/>
    </location>
    <ligand>
        <name>FMN</name>
        <dbReference type="ChEBI" id="CHEBI:58210"/>
    </ligand>
</feature>
<evidence type="ECO:0000256" key="5">
    <source>
        <dbReference type="ARBA" id="ARBA00022643"/>
    </source>
</evidence>
<keyword evidence="3" id="KW-0820">tRNA-binding</keyword>
<dbReference type="PANTHER" id="PTHR45846">
    <property type="entry name" value="TRNA-DIHYDROURIDINE(47) SYNTHASE [NAD(P)(+)]-LIKE"/>
    <property type="match status" value="1"/>
</dbReference>
<proteinExistence type="inferred from homology"/>
<keyword evidence="4 12" id="KW-0285">Flavoprotein</keyword>
<dbReference type="InterPro" id="IPR035587">
    <property type="entry name" value="DUS-like_FMN-bd"/>
</dbReference>
<dbReference type="Pfam" id="PF01207">
    <property type="entry name" value="Dus"/>
    <property type="match status" value="1"/>
</dbReference>
<keyword evidence="17" id="KW-1185">Reference proteome</keyword>
<evidence type="ECO:0000256" key="9">
    <source>
        <dbReference type="ARBA" id="ARBA00023002"/>
    </source>
</evidence>
<evidence type="ECO:0000256" key="8">
    <source>
        <dbReference type="ARBA" id="ARBA00022884"/>
    </source>
</evidence>
<evidence type="ECO:0000313" key="17">
    <source>
        <dbReference type="Proteomes" id="UP000605253"/>
    </source>
</evidence>
<comment type="caution">
    <text evidence="16">The sequence shown here is derived from an EMBL/GenBank/DDBJ whole genome shotgun (WGS) entry which is preliminary data.</text>
</comment>
<evidence type="ECO:0000256" key="4">
    <source>
        <dbReference type="ARBA" id="ARBA00022630"/>
    </source>
</evidence>
<dbReference type="EMBL" id="BMEO01000003">
    <property type="protein sequence ID" value="GGF90398.1"/>
    <property type="molecule type" value="Genomic_DNA"/>
</dbReference>
<dbReference type="PANTHER" id="PTHR45846:SF1">
    <property type="entry name" value="TRNA-DIHYDROURIDINE(47) SYNTHASE [NAD(P)(+)]-LIKE"/>
    <property type="match status" value="1"/>
</dbReference>
<comment type="cofactor">
    <cofactor evidence="1 12 14">
        <name>FMN</name>
        <dbReference type="ChEBI" id="CHEBI:58210"/>
    </cofactor>
</comment>
<comment type="catalytic activity">
    <reaction evidence="11">
        <text>a 5,6-dihydrouridine in tRNA + NAD(+) = a uridine in tRNA + NADH + H(+)</text>
        <dbReference type="Rhea" id="RHEA:54452"/>
        <dbReference type="Rhea" id="RHEA-COMP:13339"/>
        <dbReference type="Rhea" id="RHEA-COMP:13887"/>
        <dbReference type="ChEBI" id="CHEBI:15378"/>
        <dbReference type="ChEBI" id="CHEBI:57540"/>
        <dbReference type="ChEBI" id="CHEBI:57945"/>
        <dbReference type="ChEBI" id="CHEBI:65315"/>
        <dbReference type="ChEBI" id="CHEBI:74443"/>
    </reaction>
</comment>
<dbReference type="SUPFAM" id="SSF51395">
    <property type="entry name" value="FMN-linked oxidoreductases"/>
    <property type="match status" value="1"/>
</dbReference>
<evidence type="ECO:0000313" key="16">
    <source>
        <dbReference type="EMBL" id="GGF90398.1"/>
    </source>
</evidence>
<dbReference type="InterPro" id="IPR018517">
    <property type="entry name" value="tRNA_hU_synthase_CS"/>
</dbReference>
<keyword evidence="8" id="KW-0694">RNA-binding</keyword>
<feature type="domain" description="DUS-like FMN-binding" evidence="15">
    <location>
        <begin position="15"/>
        <end position="315"/>
    </location>
</feature>
<feature type="active site" description="Proton donor" evidence="13">
    <location>
        <position position="102"/>
    </location>
</feature>
<dbReference type="InterPro" id="IPR024036">
    <property type="entry name" value="tRNA-dHydroUridine_Synthase_C"/>
</dbReference>
<evidence type="ECO:0000256" key="2">
    <source>
        <dbReference type="ARBA" id="ARBA00002790"/>
    </source>
</evidence>
<gene>
    <name evidence="16" type="primary">dusB</name>
    <name evidence="16" type="ORF">GCM10011365_09370</name>
</gene>
<dbReference type="Proteomes" id="UP000605253">
    <property type="component" value="Unassembled WGS sequence"/>
</dbReference>
<comment type="catalytic activity">
    <reaction evidence="10">
        <text>a 5,6-dihydrouridine in tRNA + NADP(+) = a uridine in tRNA + NADPH + H(+)</text>
        <dbReference type="Rhea" id="RHEA:23624"/>
        <dbReference type="Rhea" id="RHEA-COMP:13339"/>
        <dbReference type="Rhea" id="RHEA-COMP:13887"/>
        <dbReference type="ChEBI" id="CHEBI:15378"/>
        <dbReference type="ChEBI" id="CHEBI:57783"/>
        <dbReference type="ChEBI" id="CHEBI:58349"/>
        <dbReference type="ChEBI" id="CHEBI:65315"/>
        <dbReference type="ChEBI" id="CHEBI:74443"/>
    </reaction>
</comment>
<evidence type="ECO:0000259" key="15">
    <source>
        <dbReference type="Pfam" id="PF01207"/>
    </source>
</evidence>
<dbReference type="PROSITE" id="PS01136">
    <property type="entry name" value="UPF0034"/>
    <property type="match status" value="1"/>
</dbReference>
<evidence type="ECO:0000256" key="1">
    <source>
        <dbReference type="ARBA" id="ARBA00001917"/>
    </source>
</evidence>
<dbReference type="NCBIfam" id="TIGR00737">
    <property type="entry name" value="nifR3_yhdG"/>
    <property type="match status" value="1"/>
</dbReference>
<dbReference type="RefSeq" id="WP_188364530.1">
    <property type="nucleotide sequence ID" value="NZ_BAABJF010000017.1"/>
</dbReference>
<evidence type="ECO:0000256" key="14">
    <source>
        <dbReference type="PIRSR" id="PIRSR006621-2"/>
    </source>
</evidence>
<name>A0A917CMD8_9GAMM</name>
<evidence type="ECO:0000256" key="7">
    <source>
        <dbReference type="ARBA" id="ARBA00022857"/>
    </source>
</evidence>
<dbReference type="InterPro" id="IPR013785">
    <property type="entry name" value="Aldolase_TIM"/>
</dbReference>
<sequence length="323" mass="35758">MYFHIGPYKIEHPVMLAPMAGVTDRPYRQLCKQLGASYAVGEMLSCDLSLLKTAKTRFRMNHEGEPGPIAVQIAGSDPKAMADAARHNVSNGAQIIDINMGCPQKKVARKRCGSALMAYPEQIKAICEAVVDAVTVPVTLKTRLGTDSHHLNIERIAQDAESAGIAALFVHGRTQRQKYTGKADYGLIKTVKQQLNIPVIANGDIDSPNKARHVLNETGCDGLMVGRAAQGNPWIFSQIHTYLMSGEKISRPTTAQIMTTLYQHVLNLHQFYGVARGCRMAKKHIKWFSAQLPAEFRFRELLTLDEGRAQLQFIEQHLLSQVA</sequence>
<keyword evidence="14" id="KW-0547">Nucleotide-binding</keyword>
<accession>A0A917CMD8</accession>
<keyword evidence="5 12" id="KW-0288">FMN</keyword>
<feature type="binding site" evidence="14">
    <location>
        <position position="171"/>
    </location>
    <ligand>
        <name>FMN</name>
        <dbReference type="ChEBI" id="CHEBI:58210"/>
    </ligand>
</feature>
<organism evidence="16 17">
    <name type="scientific">Marinicella pacifica</name>
    <dbReference type="NCBI Taxonomy" id="1171543"/>
    <lineage>
        <taxon>Bacteria</taxon>
        <taxon>Pseudomonadati</taxon>
        <taxon>Pseudomonadota</taxon>
        <taxon>Gammaproteobacteria</taxon>
        <taxon>Lysobacterales</taxon>
        <taxon>Marinicellaceae</taxon>
        <taxon>Marinicella</taxon>
    </lineage>
</organism>
<protein>
    <recommendedName>
        <fullName evidence="12">tRNA-dihydrouridine synthase</fullName>
        <ecNumber evidence="12">1.3.1.-</ecNumber>
    </recommendedName>
</protein>
<keyword evidence="7" id="KW-0521">NADP</keyword>
<evidence type="ECO:0000256" key="11">
    <source>
        <dbReference type="ARBA" id="ARBA00048802"/>
    </source>
</evidence>
<feature type="binding site" evidence="14">
    <location>
        <begin position="18"/>
        <end position="20"/>
    </location>
    <ligand>
        <name>FMN</name>
        <dbReference type="ChEBI" id="CHEBI:58210"/>
    </ligand>
</feature>
<dbReference type="GO" id="GO:0017150">
    <property type="term" value="F:tRNA dihydrouridine synthase activity"/>
    <property type="evidence" value="ECO:0007669"/>
    <property type="project" value="InterPro"/>
</dbReference>
<dbReference type="CDD" id="cd02801">
    <property type="entry name" value="DUS_like_FMN"/>
    <property type="match status" value="1"/>
</dbReference>
<dbReference type="GO" id="GO:0000049">
    <property type="term" value="F:tRNA binding"/>
    <property type="evidence" value="ECO:0007669"/>
    <property type="project" value="UniProtKB-KW"/>
</dbReference>